<keyword evidence="3" id="KW-1185">Reference proteome</keyword>
<sequence length="276" mass="31154">MGGAKYFKDQFQIQKFKLECGDCSNFYLGCFQKNRSCIPLLLIRAILFFGSLAIVIASLVIQIEADVGDYWLIYLTHWGILLMTIACGFGFAVSLRAYFGGPIDATFGLPWYIVTYWILYNIATPIALFITLFYWAILYPIIKNNDDEAAELDLALDPVLDIFIHAINSVVMVILLLTSRHPSHILHFYFPFFFGVLYMVFSIIYYIVGGTDPYGNLYVYPVLDWSEPGAATITIAVCSILIILIHALVSALMLARNSLGKLYRKDQSLEISNGFP</sequence>
<keyword evidence="1" id="KW-0472">Membrane</keyword>
<dbReference type="Proteomes" id="UP000324832">
    <property type="component" value="Unassembled WGS sequence"/>
</dbReference>
<name>A0A5E4QW95_9NEOP</name>
<dbReference type="PANTHER" id="PTHR12242">
    <property type="entry name" value="OS02G0130600 PROTEIN-RELATED"/>
    <property type="match status" value="1"/>
</dbReference>
<gene>
    <name evidence="2" type="ORF">LSINAPIS_LOCUS12532</name>
</gene>
<dbReference type="GO" id="GO:0016020">
    <property type="term" value="C:membrane"/>
    <property type="evidence" value="ECO:0007669"/>
    <property type="project" value="TreeGrafter"/>
</dbReference>
<dbReference type="PANTHER" id="PTHR12242:SF49">
    <property type="entry name" value="HEADBUTT, ISOFORM E"/>
    <property type="match status" value="1"/>
</dbReference>
<dbReference type="EMBL" id="FZQP02005933">
    <property type="protein sequence ID" value="VVD02277.1"/>
    <property type="molecule type" value="Genomic_DNA"/>
</dbReference>
<protein>
    <recommendedName>
        <fullName evidence="4">Protein rolling stone</fullName>
    </recommendedName>
</protein>
<evidence type="ECO:0000313" key="3">
    <source>
        <dbReference type="Proteomes" id="UP000324832"/>
    </source>
</evidence>
<feature type="transmembrane region" description="Helical" evidence="1">
    <location>
        <begin position="228"/>
        <end position="255"/>
    </location>
</feature>
<keyword evidence="1" id="KW-0812">Transmembrane</keyword>
<dbReference type="Pfam" id="PF21534">
    <property type="entry name" value="Rost"/>
    <property type="match status" value="1"/>
</dbReference>
<reference evidence="2 3" key="1">
    <citation type="submission" date="2017-07" db="EMBL/GenBank/DDBJ databases">
        <authorList>
            <person name="Talla V."/>
            <person name="Backstrom N."/>
        </authorList>
    </citation>
    <scope>NUCLEOTIDE SEQUENCE [LARGE SCALE GENOMIC DNA]</scope>
</reference>
<evidence type="ECO:0000256" key="1">
    <source>
        <dbReference type="SAM" id="Phobius"/>
    </source>
</evidence>
<keyword evidence="1" id="KW-1133">Transmembrane helix</keyword>
<feature type="transmembrane region" description="Helical" evidence="1">
    <location>
        <begin position="162"/>
        <end position="179"/>
    </location>
</feature>
<dbReference type="AlphaFoldDB" id="A0A5E4QW95"/>
<accession>A0A5E4QW95</accession>
<dbReference type="InterPro" id="IPR049352">
    <property type="entry name" value="Rost"/>
</dbReference>
<feature type="transmembrane region" description="Helical" evidence="1">
    <location>
        <begin position="41"/>
        <end position="63"/>
    </location>
</feature>
<evidence type="ECO:0000313" key="2">
    <source>
        <dbReference type="EMBL" id="VVD02277.1"/>
    </source>
</evidence>
<evidence type="ECO:0008006" key="4">
    <source>
        <dbReference type="Google" id="ProtNLM"/>
    </source>
</evidence>
<feature type="transmembrane region" description="Helical" evidence="1">
    <location>
        <begin position="111"/>
        <end position="142"/>
    </location>
</feature>
<feature type="transmembrane region" description="Helical" evidence="1">
    <location>
        <begin position="186"/>
        <end position="208"/>
    </location>
</feature>
<organism evidence="2 3">
    <name type="scientific">Leptidea sinapis</name>
    <dbReference type="NCBI Taxonomy" id="189913"/>
    <lineage>
        <taxon>Eukaryota</taxon>
        <taxon>Metazoa</taxon>
        <taxon>Ecdysozoa</taxon>
        <taxon>Arthropoda</taxon>
        <taxon>Hexapoda</taxon>
        <taxon>Insecta</taxon>
        <taxon>Pterygota</taxon>
        <taxon>Neoptera</taxon>
        <taxon>Endopterygota</taxon>
        <taxon>Lepidoptera</taxon>
        <taxon>Glossata</taxon>
        <taxon>Ditrysia</taxon>
        <taxon>Papilionoidea</taxon>
        <taxon>Pieridae</taxon>
        <taxon>Dismorphiinae</taxon>
        <taxon>Leptidea</taxon>
    </lineage>
</organism>
<feature type="transmembrane region" description="Helical" evidence="1">
    <location>
        <begin position="75"/>
        <end position="99"/>
    </location>
</feature>
<proteinExistence type="predicted"/>